<feature type="transmembrane region" description="Helical" evidence="1">
    <location>
        <begin position="229"/>
        <end position="248"/>
    </location>
</feature>
<name>A0A2Z2ML99_9EURY</name>
<protein>
    <recommendedName>
        <fullName evidence="4">TFIIB-type domain-containing protein</fullName>
    </recommendedName>
</protein>
<evidence type="ECO:0000313" key="2">
    <source>
        <dbReference type="EMBL" id="ASJ09139.1"/>
    </source>
</evidence>
<keyword evidence="1" id="KW-1133">Transmembrane helix</keyword>
<evidence type="ECO:0000313" key="3">
    <source>
        <dbReference type="Proteomes" id="UP000250125"/>
    </source>
</evidence>
<dbReference type="OrthoDB" id="93530at2157"/>
<feature type="transmembrane region" description="Helical" evidence="1">
    <location>
        <begin position="254"/>
        <end position="272"/>
    </location>
</feature>
<gene>
    <name evidence="2" type="ORF">A3L11_07815</name>
</gene>
<dbReference type="EMBL" id="CP015103">
    <property type="protein sequence ID" value="ASJ09139.1"/>
    <property type="molecule type" value="Genomic_DNA"/>
</dbReference>
<reference evidence="2 3" key="1">
    <citation type="submission" date="2016-04" db="EMBL/GenBank/DDBJ databases">
        <title>Complete genome sequence of Thermococcus siculi type strain RG-20.</title>
        <authorList>
            <person name="Oger P.M."/>
        </authorList>
    </citation>
    <scope>NUCLEOTIDE SEQUENCE [LARGE SCALE GENOMIC DNA]</scope>
    <source>
        <strain evidence="2 3">RG-20</strain>
    </source>
</reference>
<dbReference type="Proteomes" id="UP000250125">
    <property type="component" value="Chromosome"/>
</dbReference>
<organism evidence="2 3">
    <name type="scientific">Thermococcus siculi</name>
    <dbReference type="NCBI Taxonomy" id="72803"/>
    <lineage>
        <taxon>Archaea</taxon>
        <taxon>Methanobacteriati</taxon>
        <taxon>Methanobacteriota</taxon>
        <taxon>Thermococci</taxon>
        <taxon>Thermococcales</taxon>
        <taxon>Thermococcaceae</taxon>
        <taxon>Thermococcus</taxon>
    </lineage>
</organism>
<sequence>MEVTCPVCSATFKVPDTVTVATCPYCGTTFHIHTGEEAKEEHYFFPPMRKDAGGVLLKFLSRQYGAPADITDAKVTKKELHWVPVYFFYLHGRSRRWSTIEEIRFVGIPAGSPLRELLTDYPFPIRGKRFFDEAVVKKGRYYDPELSREKAEGMARALMERALKSEAAEEDKSLGGAEIEVRYLGLVHYPVWEIHYEYGGESFSGYVDGTDGRVIRAEYPLMSGARKKATLLGSGVIVAGLIFGLAATGAYGSAWGLAGGLVPALAGAFGIFRKGAVRKRTVGEVGRANRDNLYFKPMR</sequence>
<accession>A0A2Z2ML99</accession>
<dbReference type="RefSeq" id="WP_088856373.1">
    <property type="nucleotide sequence ID" value="NZ_CP015103.1"/>
</dbReference>
<dbReference type="KEGG" id="tsl:A3L11_07815"/>
<dbReference type="GeneID" id="33318135"/>
<keyword evidence="1" id="KW-0472">Membrane</keyword>
<evidence type="ECO:0008006" key="4">
    <source>
        <dbReference type="Google" id="ProtNLM"/>
    </source>
</evidence>
<keyword evidence="3" id="KW-1185">Reference proteome</keyword>
<keyword evidence="1" id="KW-0812">Transmembrane</keyword>
<evidence type="ECO:0000256" key="1">
    <source>
        <dbReference type="SAM" id="Phobius"/>
    </source>
</evidence>
<proteinExistence type="predicted"/>
<dbReference type="AlphaFoldDB" id="A0A2Z2ML99"/>